<comment type="caution">
    <text evidence="2">The sequence shown here is derived from an EMBL/GenBank/DDBJ whole genome shotgun (WGS) entry which is preliminary data.</text>
</comment>
<dbReference type="AlphaFoldDB" id="A0A423ERK8"/>
<dbReference type="EMBL" id="MOAY01000081">
    <property type="protein sequence ID" value="ROM33954.1"/>
    <property type="molecule type" value="Genomic_DNA"/>
</dbReference>
<protein>
    <recommendedName>
        <fullName evidence="1">DUF6285 domain-containing protein</fullName>
    </recommendedName>
</protein>
<organism evidence="2 3">
    <name type="scientific">Pseudomonas poae</name>
    <dbReference type="NCBI Taxonomy" id="200451"/>
    <lineage>
        <taxon>Bacteria</taxon>
        <taxon>Pseudomonadati</taxon>
        <taxon>Pseudomonadota</taxon>
        <taxon>Gammaproteobacteria</taxon>
        <taxon>Pseudomonadales</taxon>
        <taxon>Pseudomonadaceae</taxon>
        <taxon>Pseudomonas</taxon>
    </lineage>
</organism>
<accession>A0A423ERK8</accession>
<proteinExistence type="predicted"/>
<sequence>MHDLPHADNLLESARTSLLNELLPHLPAAQKYNALMIANALAIASREQTAESSAARARRRLQRYAPGCAEIISQDQGIRDRQLCADLRSGALDADLLSLILSLRADVVCRLQVSNPKYLQQVEAFAARHAGEKSCAN</sequence>
<name>A0A423ERK8_9PSED</name>
<evidence type="ECO:0000313" key="3">
    <source>
        <dbReference type="Proteomes" id="UP000284656"/>
    </source>
</evidence>
<dbReference type="Pfam" id="PF19802">
    <property type="entry name" value="DUF6285"/>
    <property type="match status" value="1"/>
</dbReference>
<dbReference type="RefSeq" id="WP_123718339.1">
    <property type="nucleotide sequence ID" value="NZ_MOAY01000081.1"/>
</dbReference>
<evidence type="ECO:0000313" key="2">
    <source>
        <dbReference type="EMBL" id="ROM33954.1"/>
    </source>
</evidence>
<feature type="domain" description="DUF6285" evidence="1">
    <location>
        <begin position="24"/>
        <end position="118"/>
    </location>
</feature>
<reference evidence="2 3" key="1">
    <citation type="submission" date="2016-10" db="EMBL/GenBank/DDBJ databases">
        <title>Comparative genome analysis of multiple Pseudomonas spp. focuses on biocontrol and plant growth promoting traits.</title>
        <authorList>
            <person name="Tao X.-Y."/>
            <person name="Taylor C.G."/>
        </authorList>
    </citation>
    <scope>NUCLEOTIDE SEQUENCE [LARGE SCALE GENOMIC DNA]</scope>
    <source>
        <strain evidence="2 3">29G9</strain>
    </source>
</reference>
<gene>
    <name evidence="2" type="ORF">BK648_24660</name>
</gene>
<dbReference type="Proteomes" id="UP000284656">
    <property type="component" value="Unassembled WGS sequence"/>
</dbReference>
<evidence type="ECO:0000259" key="1">
    <source>
        <dbReference type="Pfam" id="PF19802"/>
    </source>
</evidence>
<dbReference type="InterPro" id="IPR046252">
    <property type="entry name" value="DUF6285"/>
</dbReference>